<accession>A0A6M3LLY3</accession>
<sequence>MTKIAKFLGALLIVLVVVTQVYARIRPDDVKWLLEQAQTWTGTQTFTTIMFPDGTSQDTAGGSTPTDIATDTTLSRQGTYNLTDSVYVEIPDSIIAAGRTFEITWANVAGGVSIFNNGTAFMNLYGGGGVTAYNKNDSRGRMILKATSGTTLEVLANVAVTIEE</sequence>
<gene>
    <name evidence="1" type="ORF">MM415B04034_0001</name>
</gene>
<name>A0A6M3LLY3_9ZZZZ</name>
<protein>
    <submittedName>
        <fullName evidence="1">Uncharacterized protein</fullName>
    </submittedName>
</protein>
<reference evidence="1" key="1">
    <citation type="submission" date="2020-03" db="EMBL/GenBank/DDBJ databases">
        <title>The deep terrestrial virosphere.</title>
        <authorList>
            <person name="Holmfeldt K."/>
            <person name="Nilsson E."/>
            <person name="Simone D."/>
            <person name="Lopez-Fernandez M."/>
            <person name="Wu X."/>
            <person name="de Brujin I."/>
            <person name="Lundin D."/>
            <person name="Andersson A."/>
            <person name="Bertilsson S."/>
            <person name="Dopson M."/>
        </authorList>
    </citation>
    <scope>NUCLEOTIDE SEQUENCE</scope>
    <source>
        <strain evidence="1">MM415B04034</strain>
    </source>
</reference>
<organism evidence="1">
    <name type="scientific">viral metagenome</name>
    <dbReference type="NCBI Taxonomy" id="1070528"/>
    <lineage>
        <taxon>unclassified sequences</taxon>
        <taxon>metagenomes</taxon>
        <taxon>organismal metagenomes</taxon>
    </lineage>
</organism>
<evidence type="ECO:0000313" key="1">
    <source>
        <dbReference type="EMBL" id="QJA93988.1"/>
    </source>
</evidence>
<dbReference type="AlphaFoldDB" id="A0A6M3LLY3"/>
<proteinExistence type="predicted"/>
<dbReference type="EMBL" id="MT143194">
    <property type="protein sequence ID" value="QJA93988.1"/>
    <property type="molecule type" value="Genomic_DNA"/>
</dbReference>